<dbReference type="Gene3D" id="1.10.10.10">
    <property type="entry name" value="Winged helix-like DNA-binding domain superfamily/Winged helix DNA-binding domain"/>
    <property type="match status" value="1"/>
</dbReference>
<organism evidence="2 3">
    <name type="scientific">Labrys miyagiensis</name>
    <dbReference type="NCBI Taxonomy" id="346912"/>
    <lineage>
        <taxon>Bacteria</taxon>
        <taxon>Pseudomonadati</taxon>
        <taxon>Pseudomonadota</taxon>
        <taxon>Alphaproteobacteria</taxon>
        <taxon>Hyphomicrobiales</taxon>
        <taxon>Xanthobacteraceae</taxon>
        <taxon>Labrys</taxon>
    </lineage>
</organism>
<dbReference type="Proteomes" id="UP001156882">
    <property type="component" value="Unassembled WGS sequence"/>
</dbReference>
<dbReference type="InterPro" id="IPR009061">
    <property type="entry name" value="DNA-bd_dom_put_sf"/>
</dbReference>
<evidence type="ECO:0000313" key="2">
    <source>
        <dbReference type="EMBL" id="GLS17283.1"/>
    </source>
</evidence>
<evidence type="ECO:0000313" key="3">
    <source>
        <dbReference type="Proteomes" id="UP001156882"/>
    </source>
</evidence>
<dbReference type="SUPFAM" id="SSF46955">
    <property type="entry name" value="Putative DNA-binding domain"/>
    <property type="match status" value="1"/>
</dbReference>
<accession>A0ABQ6CA72</accession>
<dbReference type="InterPro" id="IPR041657">
    <property type="entry name" value="HTH_17"/>
</dbReference>
<proteinExistence type="predicted"/>
<keyword evidence="3" id="KW-1185">Reference proteome</keyword>
<name>A0ABQ6CA72_9HYPH</name>
<dbReference type="RefSeq" id="WP_284310109.1">
    <property type="nucleotide sequence ID" value="NZ_BSPC01000005.1"/>
</dbReference>
<evidence type="ECO:0000259" key="1">
    <source>
        <dbReference type="Pfam" id="PF12728"/>
    </source>
</evidence>
<sequence length="98" mass="10598">MFQTRPKPQLLSEKEAAALLRVSGSTLRRWRSQGIGPAYIRVGGKLGGAIRYRESDLLSWLSSNTVGASTICEDGFSRESAFASQSRSASFVTRKSGG</sequence>
<dbReference type="InterPro" id="IPR036388">
    <property type="entry name" value="WH-like_DNA-bd_sf"/>
</dbReference>
<gene>
    <name evidence="2" type="ORF">GCM10007874_02980</name>
</gene>
<dbReference type="EMBL" id="BSPC01000005">
    <property type="protein sequence ID" value="GLS17283.1"/>
    <property type="molecule type" value="Genomic_DNA"/>
</dbReference>
<feature type="domain" description="Helix-turn-helix" evidence="1">
    <location>
        <begin position="10"/>
        <end position="64"/>
    </location>
</feature>
<dbReference type="Pfam" id="PF12728">
    <property type="entry name" value="HTH_17"/>
    <property type="match status" value="1"/>
</dbReference>
<comment type="caution">
    <text evidence="2">The sequence shown here is derived from an EMBL/GenBank/DDBJ whole genome shotgun (WGS) entry which is preliminary data.</text>
</comment>
<reference evidence="3" key="1">
    <citation type="journal article" date="2019" name="Int. J. Syst. Evol. Microbiol.">
        <title>The Global Catalogue of Microorganisms (GCM) 10K type strain sequencing project: providing services to taxonomists for standard genome sequencing and annotation.</title>
        <authorList>
            <consortium name="The Broad Institute Genomics Platform"/>
            <consortium name="The Broad Institute Genome Sequencing Center for Infectious Disease"/>
            <person name="Wu L."/>
            <person name="Ma J."/>
        </authorList>
    </citation>
    <scope>NUCLEOTIDE SEQUENCE [LARGE SCALE GENOMIC DNA]</scope>
    <source>
        <strain evidence="3">NBRC 101365</strain>
    </source>
</reference>
<protein>
    <recommendedName>
        <fullName evidence="1">Helix-turn-helix domain-containing protein</fullName>
    </recommendedName>
</protein>